<organism evidence="1 2">
    <name type="scientific">Ammonifex degensii (strain DSM 10501 / KC4)</name>
    <dbReference type="NCBI Taxonomy" id="429009"/>
    <lineage>
        <taxon>Bacteria</taxon>
        <taxon>Bacillati</taxon>
        <taxon>Bacillota</taxon>
        <taxon>Clostridia</taxon>
        <taxon>Thermoanaerobacterales</taxon>
        <taxon>Thermoanaerobacteraceae</taxon>
        <taxon>Ammonifex</taxon>
    </lineage>
</organism>
<dbReference type="KEGG" id="adg:Adeg_0814"/>
<dbReference type="HOGENOM" id="CLU_2550867_0_0_9"/>
<reference evidence="1 2" key="1">
    <citation type="submission" date="2009-10" db="EMBL/GenBank/DDBJ databases">
        <title>Complete sequence of chromosome of Ammonifex degensii KC4.</title>
        <authorList>
            <consortium name="US DOE Joint Genome Institute"/>
            <person name="Kerfeld C."/>
            <person name="Goodner B."/>
            <person name="Huber H."/>
            <person name="Stetter K."/>
            <person name="Lucas S."/>
            <person name="Copeland A."/>
            <person name="Lapidus A."/>
            <person name="Glavina del Rio T."/>
            <person name="Dalin E."/>
            <person name="Tice H."/>
            <person name="Bruce D."/>
            <person name="Goodwin L."/>
            <person name="Pitluck S."/>
            <person name="Saunders E."/>
            <person name="Brettin T."/>
            <person name="Detter J.C."/>
            <person name="Han C."/>
            <person name="Larimer F."/>
            <person name="Land M."/>
            <person name="Hauser L."/>
            <person name="Kyrpides N."/>
            <person name="Ovchinnikova G."/>
            <person name="Richardson P."/>
        </authorList>
    </citation>
    <scope>NUCLEOTIDE SEQUENCE [LARGE SCALE GENOMIC DNA]</scope>
    <source>
        <strain evidence="2">DSM 10501 / KC4</strain>
    </source>
</reference>
<evidence type="ECO:0000313" key="1">
    <source>
        <dbReference type="EMBL" id="ACX51956.1"/>
    </source>
</evidence>
<evidence type="ECO:0000313" key="2">
    <source>
        <dbReference type="Proteomes" id="UP000002620"/>
    </source>
</evidence>
<dbReference type="AlphaFoldDB" id="C9RCH9"/>
<dbReference type="EMBL" id="CP001785">
    <property type="protein sequence ID" value="ACX51956.1"/>
    <property type="molecule type" value="Genomic_DNA"/>
</dbReference>
<proteinExistence type="predicted"/>
<accession>C9RCH9</accession>
<gene>
    <name evidence="1" type="ordered locus">Adeg_0814</name>
</gene>
<name>C9RCH9_AMMDK</name>
<protein>
    <submittedName>
        <fullName evidence="1">Uncharacterized protein</fullName>
    </submittedName>
</protein>
<keyword evidence="2" id="KW-1185">Reference proteome</keyword>
<dbReference type="Proteomes" id="UP000002620">
    <property type="component" value="Chromosome"/>
</dbReference>
<dbReference type="OrthoDB" id="1726628at2"/>
<sequence>MKREGLRRVEVWLPVNHHVFRLPPGARAAYIRACINFAEALEEIRERLDRIEAKLESGVLPDSDPSPRKNRVEIDPAAFFDI</sequence>
<dbReference type="RefSeq" id="WP_015738833.1">
    <property type="nucleotide sequence ID" value="NC_013385.1"/>
</dbReference>
<dbReference type="STRING" id="429009.Adeg_0814"/>